<dbReference type="PANTHER" id="PTHR43150">
    <property type="entry name" value="HYPERKINETIC, ISOFORM M"/>
    <property type="match status" value="1"/>
</dbReference>
<comment type="caution">
    <text evidence="5">The sequence shown here is derived from an EMBL/GenBank/DDBJ whole genome shotgun (WGS) entry which is preliminary data.</text>
</comment>
<dbReference type="SUPFAM" id="SSF51430">
    <property type="entry name" value="NAD(P)-linked oxidoreductase"/>
    <property type="match status" value="1"/>
</dbReference>
<dbReference type="GO" id="GO:0016491">
    <property type="term" value="F:oxidoreductase activity"/>
    <property type="evidence" value="ECO:0007669"/>
    <property type="project" value="UniProtKB-KW"/>
</dbReference>
<keyword evidence="2" id="KW-0521">NADP</keyword>
<evidence type="ECO:0000259" key="4">
    <source>
        <dbReference type="Pfam" id="PF00248"/>
    </source>
</evidence>
<accession>A0A9W6WVK8</accession>
<dbReference type="InterPro" id="IPR023210">
    <property type="entry name" value="NADP_OxRdtase_dom"/>
</dbReference>
<evidence type="ECO:0000313" key="5">
    <source>
        <dbReference type="EMBL" id="GMF17972.1"/>
    </source>
</evidence>
<gene>
    <name evidence="5" type="ORF">Plil01_000665000</name>
</gene>
<dbReference type="Proteomes" id="UP001165083">
    <property type="component" value="Unassembled WGS sequence"/>
</dbReference>
<evidence type="ECO:0000256" key="3">
    <source>
        <dbReference type="ARBA" id="ARBA00023002"/>
    </source>
</evidence>
<dbReference type="PANTHER" id="PTHR43150:SF2">
    <property type="entry name" value="HYPERKINETIC, ISOFORM M"/>
    <property type="match status" value="1"/>
</dbReference>
<dbReference type="Pfam" id="PF00248">
    <property type="entry name" value="Aldo_ket_red"/>
    <property type="match status" value="1"/>
</dbReference>
<keyword evidence="6" id="KW-1185">Reference proteome</keyword>
<reference evidence="5" key="1">
    <citation type="submission" date="2023-04" db="EMBL/GenBank/DDBJ databases">
        <title>Phytophthora lilii NBRC 32176.</title>
        <authorList>
            <person name="Ichikawa N."/>
            <person name="Sato H."/>
            <person name="Tonouchi N."/>
        </authorList>
    </citation>
    <scope>NUCLEOTIDE SEQUENCE</scope>
    <source>
        <strain evidence="5">NBRC 32176</strain>
    </source>
</reference>
<organism evidence="5 6">
    <name type="scientific">Phytophthora lilii</name>
    <dbReference type="NCBI Taxonomy" id="2077276"/>
    <lineage>
        <taxon>Eukaryota</taxon>
        <taxon>Sar</taxon>
        <taxon>Stramenopiles</taxon>
        <taxon>Oomycota</taxon>
        <taxon>Peronosporomycetes</taxon>
        <taxon>Peronosporales</taxon>
        <taxon>Peronosporaceae</taxon>
        <taxon>Phytophthora</taxon>
    </lineage>
</organism>
<dbReference type="OrthoDB" id="2310150at2759"/>
<dbReference type="AlphaFoldDB" id="A0A9W6WVK8"/>
<protein>
    <submittedName>
        <fullName evidence="5">Unnamed protein product</fullName>
    </submittedName>
</protein>
<dbReference type="EMBL" id="BSXW01000301">
    <property type="protein sequence ID" value="GMF17972.1"/>
    <property type="molecule type" value="Genomic_DNA"/>
</dbReference>
<name>A0A9W6WVK8_9STRA</name>
<keyword evidence="3" id="KW-0560">Oxidoreductase</keyword>
<evidence type="ECO:0000313" key="6">
    <source>
        <dbReference type="Proteomes" id="UP001165083"/>
    </source>
</evidence>
<dbReference type="InterPro" id="IPR036812">
    <property type="entry name" value="NAD(P)_OxRdtase_dom_sf"/>
</dbReference>
<evidence type="ECO:0000256" key="1">
    <source>
        <dbReference type="ARBA" id="ARBA00006515"/>
    </source>
</evidence>
<dbReference type="InterPro" id="IPR005399">
    <property type="entry name" value="K_chnl_volt-dep_bsu_KCNAB-rel"/>
</dbReference>
<comment type="similarity">
    <text evidence="1">Belongs to the shaker potassium channel beta subunit family.</text>
</comment>
<feature type="domain" description="NADP-dependent oxidoreductase" evidence="4">
    <location>
        <begin position="2"/>
        <end position="81"/>
    </location>
</feature>
<sequence>MDGVSERNMGEAIKKGFADGLWRREDLVITTKVFMGSKEFLGGGGGPNDQGNSRKHIIEVVKASLKRLDLEYVDVIFSHRP</sequence>
<dbReference type="Gene3D" id="3.20.20.100">
    <property type="entry name" value="NADP-dependent oxidoreductase domain"/>
    <property type="match status" value="1"/>
</dbReference>
<proteinExistence type="inferred from homology"/>
<evidence type="ECO:0000256" key="2">
    <source>
        <dbReference type="ARBA" id="ARBA00022857"/>
    </source>
</evidence>